<dbReference type="GO" id="GO:0043190">
    <property type="term" value="C:ATP-binding cassette (ABC) transporter complex"/>
    <property type="evidence" value="ECO:0007669"/>
    <property type="project" value="InterPro"/>
</dbReference>
<dbReference type="InterPro" id="IPR047817">
    <property type="entry name" value="ABC2_TM_bact-type"/>
</dbReference>
<keyword evidence="4 5" id="KW-0472">Membrane</keyword>
<reference evidence="7 8" key="1">
    <citation type="journal article" date="2016" name="J. Microbiol.">
        <title>Dankookia rubra gen. nov., sp. nov., an alphaproteobacterium isolated from sediment of a shallow stream.</title>
        <authorList>
            <person name="Kim W.H."/>
            <person name="Kim D.H."/>
            <person name="Kang K."/>
            <person name="Ahn T.Y."/>
        </authorList>
    </citation>
    <scope>NUCLEOTIDE SEQUENCE [LARGE SCALE GENOMIC DNA]</scope>
    <source>
        <strain evidence="7 8">JCM30602</strain>
    </source>
</reference>
<dbReference type="EMBL" id="SMSJ01000015">
    <property type="protein sequence ID" value="TDH62078.1"/>
    <property type="molecule type" value="Genomic_DNA"/>
</dbReference>
<dbReference type="Pfam" id="PF01061">
    <property type="entry name" value="ABC2_membrane"/>
    <property type="match status" value="1"/>
</dbReference>
<dbReference type="PANTHER" id="PTHR43229:SF2">
    <property type="entry name" value="NODULATION PROTEIN J"/>
    <property type="match status" value="1"/>
</dbReference>
<feature type="transmembrane region" description="Helical" evidence="5">
    <location>
        <begin position="65"/>
        <end position="83"/>
    </location>
</feature>
<dbReference type="RefSeq" id="WP_133289230.1">
    <property type="nucleotide sequence ID" value="NZ_SMSJ01000015.1"/>
</dbReference>
<dbReference type="Proteomes" id="UP000295096">
    <property type="component" value="Unassembled WGS sequence"/>
</dbReference>
<keyword evidence="2 5" id="KW-0812">Transmembrane</keyword>
<dbReference type="InterPro" id="IPR000412">
    <property type="entry name" value="ABC_2_transport"/>
</dbReference>
<keyword evidence="3 5" id="KW-1133">Transmembrane helix</keyword>
<sequence length="276" mass="30215">MTGDTSRRSAAAAALRRVWGLVYRHLALFRRSWPRLLELMYWPILQMVVWGFVTAYLAGVQNDTAGIAAGMLLGGVLLWEVTLRSQMGFSISFLEEIWSRNLGHVFVSPLRPRELVAGLMAMSVIRVLIGVSPAVLLAWLLYHFGLFSMGPVVVAFFAALLVMGWAVALGVTSLILRYGAGAEALAWSVLFGLTPFSAVFYPVSVLPAWLHPVAYSLPSAHVFEGMRAALLDGTIAWGHLGAAFALDAFWMVVMAGVFMRQFEDARVRGALLNIGE</sequence>
<feature type="transmembrane region" description="Helical" evidence="5">
    <location>
        <begin position="235"/>
        <end position="258"/>
    </location>
</feature>
<comment type="caution">
    <text evidence="7">The sequence shown here is derived from an EMBL/GenBank/DDBJ whole genome shotgun (WGS) entry which is preliminary data.</text>
</comment>
<name>A0A4R5QH50_9PROT</name>
<protein>
    <recommendedName>
        <fullName evidence="5">Transport permease protein</fullName>
    </recommendedName>
</protein>
<feature type="transmembrane region" description="Helical" evidence="5">
    <location>
        <begin position="188"/>
        <end position="210"/>
    </location>
</feature>
<proteinExistence type="inferred from homology"/>
<feature type="transmembrane region" description="Helical" evidence="5">
    <location>
        <begin position="154"/>
        <end position="176"/>
    </location>
</feature>
<evidence type="ECO:0000313" key="8">
    <source>
        <dbReference type="Proteomes" id="UP000295096"/>
    </source>
</evidence>
<comment type="subcellular location">
    <subcellularLocation>
        <location evidence="5">Cell inner membrane</location>
        <topology evidence="5">Multi-pass membrane protein</topology>
    </subcellularLocation>
    <subcellularLocation>
        <location evidence="1">Membrane</location>
        <topology evidence="1">Multi-pass membrane protein</topology>
    </subcellularLocation>
</comment>
<feature type="transmembrane region" description="Helical" evidence="5">
    <location>
        <begin position="39"/>
        <end position="59"/>
    </location>
</feature>
<dbReference type="InterPro" id="IPR013525">
    <property type="entry name" value="ABC2_TM"/>
</dbReference>
<organism evidence="7 8">
    <name type="scientific">Dankookia rubra</name>
    <dbReference type="NCBI Taxonomy" id="1442381"/>
    <lineage>
        <taxon>Bacteria</taxon>
        <taxon>Pseudomonadati</taxon>
        <taxon>Pseudomonadota</taxon>
        <taxon>Alphaproteobacteria</taxon>
        <taxon>Acetobacterales</taxon>
        <taxon>Roseomonadaceae</taxon>
        <taxon>Dankookia</taxon>
    </lineage>
</organism>
<feature type="transmembrane region" description="Helical" evidence="5">
    <location>
        <begin position="115"/>
        <end position="142"/>
    </location>
</feature>
<dbReference type="OrthoDB" id="9786643at2"/>
<keyword evidence="5" id="KW-0813">Transport</keyword>
<dbReference type="AlphaFoldDB" id="A0A4R5QH50"/>
<evidence type="ECO:0000256" key="2">
    <source>
        <dbReference type="ARBA" id="ARBA00022692"/>
    </source>
</evidence>
<evidence type="ECO:0000256" key="3">
    <source>
        <dbReference type="ARBA" id="ARBA00022989"/>
    </source>
</evidence>
<evidence type="ECO:0000256" key="5">
    <source>
        <dbReference type="RuleBase" id="RU361157"/>
    </source>
</evidence>
<gene>
    <name evidence="7" type="ORF">E2C06_14040</name>
</gene>
<evidence type="ECO:0000256" key="4">
    <source>
        <dbReference type="ARBA" id="ARBA00023136"/>
    </source>
</evidence>
<keyword evidence="5" id="KW-1003">Cell membrane</keyword>
<dbReference type="PIRSF" id="PIRSF006648">
    <property type="entry name" value="DrrB"/>
    <property type="match status" value="1"/>
</dbReference>
<comment type="similarity">
    <text evidence="5">Belongs to the ABC-2 integral membrane protein family.</text>
</comment>
<accession>A0A4R5QH50</accession>
<evidence type="ECO:0000256" key="1">
    <source>
        <dbReference type="ARBA" id="ARBA00004141"/>
    </source>
</evidence>
<evidence type="ECO:0000259" key="6">
    <source>
        <dbReference type="PROSITE" id="PS51012"/>
    </source>
</evidence>
<feature type="domain" description="ABC transmembrane type-2" evidence="6">
    <location>
        <begin position="34"/>
        <end position="261"/>
    </location>
</feature>
<dbReference type="InterPro" id="IPR051784">
    <property type="entry name" value="Nod_factor_ABC_transporter"/>
</dbReference>
<dbReference type="GO" id="GO:0140359">
    <property type="term" value="F:ABC-type transporter activity"/>
    <property type="evidence" value="ECO:0007669"/>
    <property type="project" value="InterPro"/>
</dbReference>
<evidence type="ECO:0000313" key="7">
    <source>
        <dbReference type="EMBL" id="TDH62078.1"/>
    </source>
</evidence>
<keyword evidence="8" id="KW-1185">Reference proteome</keyword>
<dbReference type="PANTHER" id="PTHR43229">
    <property type="entry name" value="NODULATION PROTEIN J"/>
    <property type="match status" value="1"/>
</dbReference>
<dbReference type="PROSITE" id="PS51012">
    <property type="entry name" value="ABC_TM2"/>
    <property type="match status" value="1"/>
</dbReference>